<dbReference type="AlphaFoldDB" id="A0A918Z2R3"/>
<reference evidence="2" key="2">
    <citation type="submission" date="2020-09" db="EMBL/GenBank/DDBJ databases">
        <authorList>
            <person name="Sun Q."/>
            <person name="Zhou Y."/>
        </authorList>
    </citation>
    <scope>NUCLEOTIDE SEQUENCE</scope>
    <source>
        <strain evidence="2">CGMCC 4.7403</strain>
    </source>
</reference>
<accession>A0A918Z2R3</accession>
<protein>
    <submittedName>
        <fullName evidence="2">Uncharacterized protein</fullName>
    </submittedName>
</protein>
<name>A0A918Z2R3_9ACTN</name>
<dbReference type="RefSeq" id="WP_189784838.1">
    <property type="nucleotide sequence ID" value="NZ_BNAT01000019.1"/>
</dbReference>
<keyword evidence="3" id="KW-1185">Reference proteome</keyword>
<evidence type="ECO:0000256" key="1">
    <source>
        <dbReference type="SAM" id="MobiDB-lite"/>
    </source>
</evidence>
<sequence>MTVPIPVPPPGEPDGLIVLDGYLDDETLPDDLPDTPVRFQLVVSPTEDRIDELVMPCTVTNPELAHAVVNDLGASDLLRVTGHLQLPQVPGDGMRLQVNAIHVLEGGVDLSQVASEDELGPEVLSEYGFIERYGDYQTWNDPDTCLTSVWHTSGKWVDSTDDPSALGDLIAAHEQRAPSTPTEATHTEEPAPALPPLSSRRRLAGLVRSWLRRT</sequence>
<reference evidence="2" key="1">
    <citation type="journal article" date="2014" name="Int. J. Syst. Evol. Microbiol.">
        <title>Complete genome sequence of Corynebacterium casei LMG S-19264T (=DSM 44701T), isolated from a smear-ripened cheese.</title>
        <authorList>
            <consortium name="US DOE Joint Genome Institute (JGI-PGF)"/>
            <person name="Walter F."/>
            <person name="Albersmeier A."/>
            <person name="Kalinowski J."/>
            <person name="Ruckert C."/>
        </authorList>
    </citation>
    <scope>NUCLEOTIDE SEQUENCE</scope>
    <source>
        <strain evidence="2">CGMCC 4.7403</strain>
    </source>
</reference>
<evidence type="ECO:0000313" key="2">
    <source>
        <dbReference type="EMBL" id="GHE34221.1"/>
    </source>
</evidence>
<dbReference type="Proteomes" id="UP000603227">
    <property type="component" value="Unassembled WGS sequence"/>
</dbReference>
<feature type="region of interest" description="Disordered" evidence="1">
    <location>
        <begin position="175"/>
        <end position="198"/>
    </location>
</feature>
<gene>
    <name evidence="2" type="ORF">GCM10017771_51670</name>
</gene>
<dbReference type="EMBL" id="BNAT01000019">
    <property type="protein sequence ID" value="GHE34221.1"/>
    <property type="molecule type" value="Genomic_DNA"/>
</dbReference>
<evidence type="ECO:0000313" key="3">
    <source>
        <dbReference type="Proteomes" id="UP000603227"/>
    </source>
</evidence>
<organism evidence="2 3">
    <name type="scientific">Streptomyces capitiformicae</name>
    <dbReference type="NCBI Taxonomy" id="2014920"/>
    <lineage>
        <taxon>Bacteria</taxon>
        <taxon>Bacillati</taxon>
        <taxon>Actinomycetota</taxon>
        <taxon>Actinomycetes</taxon>
        <taxon>Kitasatosporales</taxon>
        <taxon>Streptomycetaceae</taxon>
        <taxon>Streptomyces</taxon>
    </lineage>
</organism>
<proteinExistence type="predicted"/>
<comment type="caution">
    <text evidence="2">The sequence shown here is derived from an EMBL/GenBank/DDBJ whole genome shotgun (WGS) entry which is preliminary data.</text>
</comment>